<dbReference type="InterPro" id="IPR036661">
    <property type="entry name" value="Luciferase-like_sf"/>
</dbReference>
<evidence type="ECO:0000256" key="4">
    <source>
        <dbReference type="ARBA" id="ARBA00023033"/>
    </source>
</evidence>
<dbReference type="PANTHER" id="PTHR30011">
    <property type="entry name" value="ALKANESULFONATE MONOOXYGENASE-RELATED"/>
    <property type="match status" value="1"/>
</dbReference>
<feature type="domain" description="Luciferase-like" evidence="7">
    <location>
        <begin position="40"/>
        <end position="394"/>
    </location>
</feature>
<feature type="binding site" evidence="6">
    <location>
        <position position="63"/>
    </location>
    <ligand>
        <name>FMN</name>
        <dbReference type="ChEBI" id="CHEBI:58210"/>
    </ligand>
</feature>
<feature type="binding site" evidence="6">
    <location>
        <position position="104"/>
    </location>
    <ligand>
        <name>FMN</name>
        <dbReference type="ChEBI" id="CHEBI:58210"/>
    </ligand>
</feature>
<feature type="binding site" evidence="6">
    <location>
        <position position="156"/>
    </location>
    <ligand>
        <name>FMN</name>
        <dbReference type="ChEBI" id="CHEBI:58210"/>
    </ligand>
</feature>
<dbReference type="InterPro" id="IPR011251">
    <property type="entry name" value="Luciferase-like_dom"/>
</dbReference>
<keyword evidence="3" id="KW-0560">Oxidoreductase</keyword>
<name>A0A318QJC6_9PROT</name>
<evidence type="ECO:0000313" key="8">
    <source>
        <dbReference type="EMBL" id="PYD78064.1"/>
    </source>
</evidence>
<evidence type="ECO:0000256" key="6">
    <source>
        <dbReference type="PIRSR" id="PIRSR000337-1"/>
    </source>
</evidence>
<feature type="binding site" evidence="6">
    <location>
        <position position="229"/>
    </location>
    <ligand>
        <name>FMN</name>
        <dbReference type="ChEBI" id="CHEBI:58210"/>
    </ligand>
</feature>
<keyword evidence="2 6" id="KW-0288">FMN</keyword>
<dbReference type="EMBL" id="NKUA01000019">
    <property type="protein sequence ID" value="PYD78064.1"/>
    <property type="molecule type" value="Genomic_DNA"/>
</dbReference>
<evidence type="ECO:0000313" key="9">
    <source>
        <dbReference type="Proteomes" id="UP000247814"/>
    </source>
</evidence>
<dbReference type="GO" id="GO:0004497">
    <property type="term" value="F:monooxygenase activity"/>
    <property type="evidence" value="ECO:0007669"/>
    <property type="project" value="UniProtKB-KW"/>
</dbReference>
<dbReference type="GO" id="GO:0016705">
    <property type="term" value="F:oxidoreductase activity, acting on paired donors, with incorporation or reduction of molecular oxygen"/>
    <property type="evidence" value="ECO:0007669"/>
    <property type="project" value="InterPro"/>
</dbReference>
<protein>
    <submittedName>
        <fullName evidence="8">Nitrilotriacetate monooxygenase</fullName>
    </submittedName>
</protein>
<comment type="similarity">
    <text evidence="5">Belongs to the NtaA/SnaA/DszA monooxygenase family.</text>
</comment>
<evidence type="ECO:0000256" key="2">
    <source>
        <dbReference type="ARBA" id="ARBA00022643"/>
    </source>
</evidence>
<dbReference type="CDD" id="cd01095">
    <property type="entry name" value="Nitrilotriacetate_monoxgenase"/>
    <property type="match status" value="1"/>
</dbReference>
<dbReference type="AlphaFoldDB" id="A0A318QJC6"/>
<dbReference type="RefSeq" id="WP_110569879.1">
    <property type="nucleotide sequence ID" value="NZ_CP137147.1"/>
</dbReference>
<dbReference type="PIRSF" id="PIRSF000337">
    <property type="entry name" value="NTA_MOA"/>
    <property type="match status" value="1"/>
</dbReference>
<evidence type="ECO:0000256" key="1">
    <source>
        <dbReference type="ARBA" id="ARBA00022630"/>
    </source>
</evidence>
<dbReference type="Proteomes" id="UP000247814">
    <property type="component" value="Unassembled WGS sequence"/>
</dbReference>
<organism evidence="8 9">
    <name type="scientific">Komagataeibacter sucrofermentans</name>
    <dbReference type="NCBI Taxonomy" id="1053551"/>
    <lineage>
        <taxon>Bacteria</taxon>
        <taxon>Pseudomonadati</taxon>
        <taxon>Pseudomonadota</taxon>
        <taxon>Alphaproteobacteria</taxon>
        <taxon>Acetobacterales</taxon>
        <taxon>Acetobacteraceae</taxon>
        <taxon>Komagataeibacter</taxon>
    </lineage>
</organism>
<dbReference type="Pfam" id="PF00296">
    <property type="entry name" value="Bac_luciferase"/>
    <property type="match status" value="1"/>
</dbReference>
<evidence type="ECO:0000256" key="5">
    <source>
        <dbReference type="ARBA" id="ARBA00033748"/>
    </source>
</evidence>
<accession>A0A318QJC6</accession>
<keyword evidence="4 8" id="KW-0503">Monooxygenase</keyword>
<keyword evidence="9" id="KW-1185">Reference proteome</keyword>
<proteinExistence type="inferred from homology"/>
<dbReference type="NCBIfam" id="TIGR03860">
    <property type="entry name" value="FMN_nitrolo"/>
    <property type="match status" value="1"/>
</dbReference>
<dbReference type="PANTHER" id="PTHR30011:SF16">
    <property type="entry name" value="C2H2 FINGER DOMAIN TRANSCRIPTION FACTOR (EUROFUNG)-RELATED"/>
    <property type="match status" value="1"/>
</dbReference>
<keyword evidence="1 6" id="KW-0285">Flavoprotein</keyword>
<feature type="binding site" evidence="6">
    <location>
        <position position="152"/>
    </location>
    <ligand>
        <name>FMN</name>
        <dbReference type="ChEBI" id="CHEBI:58210"/>
    </ligand>
</feature>
<dbReference type="Gene3D" id="3.20.20.30">
    <property type="entry name" value="Luciferase-like domain"/>
    <property type="match status" value="1"/>
</dbReference>
<dbReference type="InterPro" id="IPR016215">
    <property type="entry name" value="NTA_MOA"/>
</dbReference>
<dbReference type="InterPro" id="IPR051260">
    <property type="entry name" value="Diverse_substr_monoxygenases"/>
</dbReference>
<dbReference type="SUPFAM" id="SSF51679">
    <property type="entry name" value="Bacterial luciferase-like"/>
    <property type="match status" value="1"/>
</dbReference>
<comment type="caution">
    <text evidence="8">The sequence shown here is derived from an EMBL/GenBank/DDBJ whole genome shotgun (WGS) entry which is preliminary data.</text>
</comment>
<evidence type="ECO:0000259" key="7">
    <source>
        <dbReference type="Pfam" id="PF00296"/>
    </source>
</evidence>
<reference evidence="8 9" key="1">
    <citation type="submission" date="2017-07" db="EMBL/GenBank/DDBJ databases">
        <title>A draft genome sequence of Komagataeibacter sucrofermentans LMG 18788.</title>
        <authorList>
            <person name="Skraban J."/>
            <person name="Cleenwerck I."/>
            <person name="Vandamme P."/>
            <person name="Trcek J."/>
        </authorList>
    </citation>
    <scope>NUCLEOTIDE SEQUENCE [LARGE SCALE GENOMIC DNA]</scope>
    <source>
        <strain evidence="8 9">LMG 18788</strain>
    </source>
</reference>
<gene>
    <name evidence="8" type="ORF">CFR77_12765</name>
</gene>
<feature type="binding site" evidence="6">
    <location>
        <position position="228"/>
    </location>
    <ligand>
        <name>FMN</name>
        <dbReference type="ChEBI" id="CHEBI:58210"/>
    </ligand>
</feature>
<sequence length="444" mass="49313">MTSRIGRPREHLVLGAYLGGGGTNGDAWRLPEADVDADINFERYSHYVHILERGKFDSIFLYDNVLPVPNPEVLEYRPGFPRWDTFTLLAALAVVTKRIGLIGTASTTFNEPYNIARKVLSLDHLSNGRAGWNVVTATGGGENFNLPEHVGHAERYRRAHEFYDVVTGLWHSVEPDAIVRNKVTGQWLDPAKVHPLNHKGEFYAVQGPLNAPPRIAQAGQPVIAQAGSSDDGKELAARIGEVIYTAEYDREHALAFRNELIERAQKYGRGAANLRVLPGLAPIVGKTREDAQRKFERYLSYLDHGATLNGLANYASLGIDLANWPKGKPVTLPDNLAQTNSHKSRQSLIARWIRERQATTDDILRFFIAGGHRLIVGSATDIADHIQDWFEAGAVDGFNIMFTSAPTGMEDFVDLVVPELQRRGLFKKDYASPYLRTNLGLPTV</sequence>
<evidence type="ECO:0000256" key="3">
    <source>
        <dbReference type="ARBA" id="ARBA00023002"/>
    </source>
</evidence>
<dbReference type="OrthoDB" id="6752030at2"/>